<dbReference type="InterPro" id="IPR023214">
    <property type="entry name" value="HAD_sf"/>
</dbReference>
<sequence>MSSLHDRAVDYLNPAKPTGPMPEIEAVLFDFSNTLFRLIDLEDWLRRFATAAGRTGELEAAGTEATARNLTETYRLPEVKAAQEGRDLSAEQHRAAMYAWWRHVELIRGAEDTAYATLQAPDSWVPFPDTEPVLKALRGKGVRVGIVSDFAWDLKIHLDRHGLGDLVDAYVISYRLGKEKPAAELFQTACEQLGADPKATLMVGDNATRDGGAAAIGLRAYVVPARPGTGERGLAHVLDFLP</sequence>
<dbReference type="EMBL" id="JAVDYD010000001">
    <property type="protein sequence ID" value="MDR7341213.1"/>
    <property type="molecule type" value="Genomic_DNA"/>
</dbReference>
<reference evidence="2 4" key="2">
    <citation type="submission" date="2023-07" db="EMBL/GenBank/DDBJ databases">
        <title>Sequencing the genomes of 1000 actinobacteria strains.</title>
        <authorList>
            <person name="Klenk H.-P."/>
        </authorList>
    </citation>
    <scope>NUCLEOTIDE SEQUENCE [LARGE SCALE GENOMIC DNA]</scope>
    <source>
        <strain evidence="2 4">DSM 44724</strain>
    </source>
</reference>
<reference evidence="1" key="1">
    <citation type="submission" date="2022-12" db="EMBL/GenBank/DDBJ databases">
        <title>Gycomyces niveus sp.nov., a novel actinomycete isolated from soil in Shouguang.</title>
        <authorList>
            <person name="Yang X."/>
        </authorList>
    </citation>
    <scope>NUCLEOTIDE SEQUENCE</scope>
    <source>
        <strain evidence="1">DSM 44724</strain>
    </source>
</reference>
<dbReference type="SUPFAM" id="SSF56784">
    <property type="entry name" value="HAD-like"/>
    <property type="match status" value="1"/>
</dbReference>
<dbReference type="SFLD" id="SFLDG01129">
    <property type="entry name" value="C1.5:_HAD__Beta-PGM__Phosphata"/>
    <property type="match status" value="1"/>
</dbReference>
<gene>
    <name evidence="2" type="ORF">J2S69_004932</name>
    <name evidence="1" type="ORF">O2L01_02260</name>
</gene>
<evidence type="ECO:0000313" key="4">
    <source>
        <dbReference type="Proteomes" id="UP001183604"/>
    </source>
</evidence>
<dbReference type="InterPro" id="IPR006439">
    <property type="entry name" value="HAD-SF_hydro_IA"/>
</dbReference>
<evidence type="ECO:0000313" key="3">
    <source>
        <dbReference type="Proteomes" id="UP001145799"/>
    </source>
</evidence>
<proteinExistence type="predicted"/>
<dbReference type="InterPro" id="IPR036412">
    <property type="entry name" value="HAD-like_sf"/>
</dbReference>
<protein>
    <submittedName>
        <fullName evidence="1">HAD family hydrolase</fullName>
    </submittedName>
    <submittedName>
        <fullName evidence="2">HAD superfamily hydrolase (TIGR01549 family)</fullName>
    </submittedName>
</protein>
<keyword evidence="1" id="KW-0378">Hydrolase</keyword>
<comment type="caution">
    <text evidence="1">The sequence shown here is derived from an EMBL/GenBank/DDBJ whole genome shotgun (WGS) entry which is preliminary data.</text>
</comment>
<dbReference type="RefSeq" id="WP_270120059.1">
    <property type="nucleotide sequence ID" value="NZ_BAAAOM010000001.1"/>
</dbReference>
<dbReference type="Pfam" id="PF00702">
    <property type="entry name" value="Hydrolase"/>
    <property type="match status" value="1"/>
</dbReference>
<dbReference type="SFLD" id="SFLDS00003">
    <property type="entry name" value="Haloacid_Dehalogenase"/>
    <property type="match status" value="1"/>
</dbReference>
<organism evidence="1 3">
    <name type="scientific">Glycomyces lechevalierae</name>
    <dbReference type="NCBI Taxonomy" id="256034"/>
    <lineage>
        <taxon>Bacteria</taxon>
        <taxon>Bacillati</taxon>
        <taxon>Actinomycetota</taxon>
        <taxon>Actinomycetes</taxon>
        <taxon>Glycomycetales</taxon>
        <taxon>Glycomycetaceae</taxon>
        <taxon>Glycomyces</taxon>
    </lineage>
</organism>
<dbReference type="AlphaFoldDB" id="A0A9X3PGL6"/>
<dbReference type="Proteomes" id="UP001145799">
    <property type="component" value="Unassembled WGS sequence"/>
</dbReference>
<evidence type="ECO:0000313" key="2">
    <source>
        <dbReference type="EMBL" id="MDR7341213.1"/>
    </source>
</evidence>
<dbReference type="Gene3D" id="3.40.50.1000">
    <property type="entry name" value="HAD superfamily/HAD-like"/>
    <property type="match status" value="1"/>
</dbReference>
<dbReference type="PANTHER" id="PTHR46649:SF4">
    <property type="entry name" value="HALOACID DEHALOGENASE-LIKE HYDROLASE (HAD) SUPERFAMILY PROTEIN"/>
    <property type="match status" value="1"/>
</dbReference>
<dbReference type="Proteomes" id="UP001183604">
    <property type="component" value="Unassembled WGS sequence"/>
</dbReference>
<dbReference type="PANTHER" id="PTHR46649">
    <property type="match status" value="1"/>
</dbReference>
<keyword evidence="4" id="KW-1185">Reference proteome</keyword>
<name>A0A9X3PGL6_9ACTN</name>
<dbReference type="EMBL" id="JAPZVQ010000001">
    <property type="protein sequence ID" value="MDA1383794.1"/>
    <property type="molecule type" value="Genomic_DNA"/>
</dbReference>
<accession>A0A9X3PGL6</accession>
<dbReference type="NCBIfam" id="TIGR01549">
    <property type="entry name" value="HAD-SF-IA-v1"/>
    <property type="match status" value="1"/>
</dbReference>
<dbReference type="GO" id="GO:0016787">
    <property type="term" value="F:hydrolase activity"/>
    <property type="evidence" value="ECO:0007669"/>
    <property type="project" value="UniProtKB-KW"/>
</dbReference>
<evidence type="ECO:0000313" key="1">
    <source>
        <dbReference type="EMBL" id="MDA1383794.1"/>
    </source>
</evidence>